<dbReference type="AlphaFoldDB" id="A0A166P964"/>
<dbReference type="InterPro" id="IPR057349">
    <property type="entry name" value="C2_Mug190_3rd"/>
</dbReference>
<dbReference type="InterPro" id="IPR035892">
    <property type="entry name" value="C2_domain_sf"/>
</dbReference>
<dbReference type="SUPFAM" id="SSF49562">
    <property type="entry name" value="C2 domain (Calcium/lipid-binding domain, CaLB)"/>
    <property type="match status" value="2"/>
</dbReference>
<evidence type="ECO:0000259" key="9">
    <source>
        <dbReference type="PROSITE" id="PS51847"/>
    </source>
</evidence>
<evidence type="ECO:0000256" key="5">
    <source>
        <dbReference type="ARBA" id="ARBA00023136"/>
    </source>
</evidence>
<keyword evidence="2" id="KW-0813">Transport</keyword>
<evidence type="ECO:0000256" key="4">
    <source>
        <dbReference type="ARBA" id="ARBA00023121"/>
    </source>
</evidence>
<dbReference type="GO" id="GO:0016020">
    <property type="term" value="C:membrane"/>
    <property type="evidence" value="ECO:0007669"/>
    <property type="project" value="UniProtKB-SubCell"/>
</dbReference>
<dbReference type="Pfam" id="PF00168">
    <property type="entry name" value="C2"/>
    <property type="match status" value="2"/>
</dbReference>
<feature type="compositionally biased region" description="Basic residues" evidence="6">
    <location>
        <begin position="963"/>
        <end position="986"/>
    </location>
</feature>
<dbReference type="PANTHER" id="PTHR47348">
    <property type="entry name" value="MEIOTICALLY UP-REGULATED GENE 190 PROTEIN"/>
    <property type="match status" value="1"/>
</dbReference>
<feature type="transmembrane region" description="Helical" evidence="7">
    <location>
        <begin position="86"/>
        <end position="104"/>
    </location>
</feature>
<dbReference type="OrthoDB" id="419768at2759"/>
<gene>
    <name evidence="10" type="ORF">FIBSPDRAFT_949972</name>
</gene>
<dbReference type="Gene3D" id="2.60.40.150">
    <property type="entry name" value="C2 domain"/>
    <property type="match status" value="2"/>
</dbReference>
<keyword evidence="3" id="KW-0445">Lipid transport</keyword>
<dbReference type="Pfam" id="PF25669">
    <property type="entry name" value="SMP_MUG190-like"/>
    <property type="match status" value="1"/>
</dbReference>
<dbReference type="Proteomes" id="UP000076532">
    <property type="component" value="Unassembled WGS sequence"/>
</dbReference>
<keyword evidence="7" id="KW-0812">Transmembrane</keyword>
<protein>
    <submittedName>
        <fullName evidence="10">Uncharacterized protein</fullName>
    </submittedName>
</protein>
<evidence type="ECO:0000259" key="8">
    <source>
        <dbReference type="PROSITE" id="PS50004"/>
    </source>
</evidence>
<evidence type="ECO:0000313" key="11">
    <source>
        <dbReference type="Proteomes" id="UP000076532"/>
    </source>
</evidence>
<evidence type="ECO:0000313" key="10">
    <source>
        <dbReference type="EMBL" id="KZP25854.1"/>
    </source>
</evidence>
<dbReference type="STRING" id="436010.A0A166P964"/>
<proteinExistence type="predicted"/>
<feature type="region of interest" description="Disordered" evidence="6">
    <location>
        <begin position="831"/>
        <end position="852"/>
    </location>
</feature>
<evidence type="ECO:0000256" key="2">
    <source>
        <dbReference type="ARBA" id="ARBA00022448"/>
    </source>
</evidence>
<evidence type="ECO:0000256" key="1">
    <source>
        <dbReference type="ARBA" id="ARBA00004370"/>
    </source>
</evidence>
<dbReference type="SMART" id="SM00239">
    <property type="entry name" value="C2"/>
    <property type="match status" value="2"/>
</dbReference>
<name>A0A166P964_9AGAM</name>
<feature type="region of interest" description="Disordered" evidence="6">
    <location>
        <begin position="900"/>
        <end position="940"/>
    </location>
</feature>
<dbReference type="PANTHER" id="PTHR47348:SF3">
    <property type="entry name" value="MEIOTICALLY UP-REGULATED GENE 190 PROTEIN"/>
    <property type="match status" value="1"/>
</dbReference>
<feature type="compositionally biased region" description="Polar residues" evidence="6">
    <location>
        <begin position="911"/>
        <end position="934"/>
    </location>
</feature>
<keyword evidence="4" id="KW-0446">Lipid-binding</keyword>
<dbReference type="GO" id="GO:0006869">
    <property type="term" value="P:lipid transport"/>
    <property type="evidence" value="ECO:0007669"/>
    <property type="project" value="UniProtKB-KW"/>
</dbReference>
<keyword evidence="7" id="KW-1133">Transmembrane helix</keyword>
<feature type="domain" description="C2" evidence="8">
    <location>
        <begin position="552"/>
        <end position="682"/>
    </location>
</feature>
<dbReference type="GO" id="GO:0008289">
    <property type="term" value="F:lipid binding"/>
    <property type="evidence" value="ECO:0007669"/>
    <property type="project" value="UniProtKB-KW"/>
</dbReference>
<keyword evidence="11" id="KW-1185">Reference proteome</keyword>
<dbReference type="Pfam" id="PF25331">
    <property type="entry name" value="C2_Mug190_3rd"/>
    <property type="match status" value="1"/>
</dbReference>
<dbReference type="CDD" id="cd21676">
    <property type="entry name" value="SMP_Mug190"/>
    <property type="match status" value="1"/>
</dbReference>
<sequence>MARDLSQPAEQTETPTGEGSFPEARSALDSWEVHLGGDDRGSETTQKRARASSPSQASSLNLNTAEHGGAALVHPLSQYHERSMENVMVCLFVTCAFVALFSYLRLNIGWTVGVIGISTFSIRRRNDGLKDDFLSHMSRKRLEVLQYPESAGESAEWVNSLLKRIWPILNPELFSSLVDLLEDTMKKQSPGIIKTVRIEDHVLGSNPMRIHSVHVLPDDVEIGGAGLAEEGDFISLEIEFSYRRLPPSSKSTKSNTSASNAQAQAHFIAYFGMGPTFPKFASFEIPVIVEIRGAHGHLRLRVQLISDPPFVRHTFVCFPYMPELSVVANPLKSAIDLMNLPILSQFVEKSIRGVLTTFTSPAWYSIDCSRLLVGSDVEVSPRSTGVVCVVIHSAMDLELPRAAYVSVGLARFGKPLYVFLTRVITDHGGNPHFEEITYIRVTPDDVEEDDHVRMTVWDEDDHDADDLVGRVDVSLAGLFKSPNVLQHRELPLAKVHRRPLPQGKLSLSIGFFSLAARDLEKAMKASKLDNPDSLPPFLRHLPLSRAGLYSERIKRTLESLAPPDVELPSGILSIQIHQLEKLEIPHVRGAINKGSHKADHLPPSSNCQLFINDTKVLQTRIKKFSANPYVNASYEVFCRDWTTAEIRVVVNHHQEGGDTIIGAVAASVSHLLQNRTQKTMWHSLVDGTGYGRLRMSVLFKSVAICVPLPLKAWDIGVLAIRRIRAHTVPPMISGHIEVTVGTVVLKTPDNPTVDAPSSDFLWTCDPILEFPVLHRHQTSVVLQVKMDGTVIGEAVAWLSSIPDEDPLHVKLPIYARDFSRLQQNNYSATAGISYADPKRHKKQRHETSATSAASPYLPASIGHLDVELRFEPGISSLHHNVPQPEGITDIHDALRGVATSSDLGRPKTKVNFASNTSTDFNRSAQTSQTNSRRSSWGDVANYTEGPLDALVHRSSDSGDIHDHKHKLPKWVKQSKKRLSRFGKGKSNKGSQDFSIIEGFSPITPPSENA</sequence>
<dbReference type="PROSITE" id="PS51847">
    <property type="entry name" value="SMP"/>
    <property type="match status" value="1"/>
</dbReference>
<feature type="domain" description="C2" evidence="8">
    <location>
        <begin position="367"/>
        <end position="492"/>
    </location>
</feature>
<comment type="subcellular location">
    <subcellularLocation>
        <location evidence="1">Membrane</location>
    </subcellularLocation>
</comment>
<evidence type="ECO:0000256" key="6">
    <source>
        <dbReference type="SAM" id="MobiDB-lite"/>
    </source>
</evidence>
<feature type="region of interest" description="Disordered" evidence="6">
    <location>
        <begin position="953"/>
        <end position="1009"/>
    </location>
</feature>
<feature type="compositionally biased region" description="Basic and acidic residues" evidence="6">
    <location>
        <begin position="953"/>
        <end position="962"/>
    </location>
</feature>
<dbReference type="InterPro" id="IPR000008">
    <property type="entry name" value="C2_dom"/>
</dbReference>
<dbReference type="InterPro" id="IPR031468">
    <property type="entry name" value="SMP_LBD"/>
</dbReference>
<dbReference type="EMBL" id="KV417518">
    <property type="protein sequence ID" value="KZP25854.1"/>
    <property type="molecule type" value="Genomic_DNA"/>
</dbReference>
<accession>A0A166P964</accession>
<feature type="domain" description="SMP-LTD" evidence="9">
    <location>
        <begin position="151"/>
        <end position="369"/>
    </location>
</feature>
<feature type="region of interest" description="Disordered" evidence="6">
    <location>
        <begin position="1"/>
        <end position="61"/>
    </location>
</feature>
<reference evidence="10 11" key="1">
    <citation type="journal article" date="2016" name="Mol. Biol. Evol.">
        <title>Comparative Genomics of Early-Diverging Mushroom-Forming Fungi Provides Insights into the Origins of Lignocellulose Decay Capabilities.</title>
        <authorList>
            <person name="Nagy L.G."/>
            <person name="Riley R."/>
            <person name="Tritt A."/>
            <person name="Adam C."/>
            <person name="Daum C."/>
            <person name="Floudas D."/>
            <person name="Sun H."/>
            <person name="Yadav J.S."/>
            <person name="Pangilinan J."/>
            <person name="Larsson K.H."/>
            <person name="Matsuura K."/>
            <person name="Barry K."/>
            <person name="Labutti K."/>
            <person name="Kuo R."/>
            <person name="Ohm R.A."/>
            <person name="Bhattacharya S.S."/>
            <person name="Shirouzu T."/>
            <person name="Yoshinaga Y."/>
            <person name="Martin F.M."/>
            <person name="Grigoriev I.V."/>
            <person name="Hibbett D.S."/>
        </authorList>
    </citation>
    <scope>NUCLEOTIDE SEQUENCE [LARGE SCALE GENOMIC DNA]</scope>
    <source>
        <strain evidence="10 11">CBS 109695</strain>
    </source>
</reference>
<dbReference type="PROSITE" id="PS50004">
    <property type="entry name" value="C2"/>
    <property type="match status" value="2"/>
</dbReference>
<keyword evidence="5 7" id="KW-0472">Membrane</keyword>
<feature type="compositionally biased region" description="Basic and acidic residues" evidence="6">
    <location>
        <begin position="31"/>
        <end position="46"/>
    </location>
</feature>
<evidence type="ECO:0000256" key="7">
    <source>
        <dbReference type="SAM" id="Phobius"/>
    </source>
</evidence>
<organism evidence="10 11">
    <name type="scientific">Athelia psychrophila</name>
    <dbReference type="NCBI Taxonomy" id="1759441"/>
    <lineage>
        <taxon>Eukaryota</taxon>
        <taxon>Fungi</taxon>
        <taxon>Dikarya</taxon>
        <taxon>Basidiomycota</taxon>
        <taxon>Agaricomycotina</taxon>
        <taxon>Agaricomycetes</taxon>
        <taxon>Agaricomycetidae</taxon>
        <taxon>Atheliales</taxon>
        <taxon>Atheliaceae</taxon>
        <taxon>Athelia</taxon>
    </lineage>
</organism>
<feature type="compositionally biased region" description="Polar residues" evidence="6">
    <location>
        <begin position="8"/>
        <end position="17"/>
    </location>
</feature>
<evidence type="ECO:0000256" key="3">
    <source>
        <dbReference type="ARBA" id="ARBA00023055"/>
    </source>
</evidence>